<keyword evidence="1" id="KW-1133">Transmembrane helix</keyword>
<proteinExistence type="predicted"/>
<keyword evidence="3" id="KW-1185">Reference proteome</keyword>
<dbReference type="Proteomes" id="UP000637819">
    <property type="component" value="Chromosome"/>
</dbReference>
<evidence type="ECO:0000256" key="1">
    <source>
        <dbReference type="SAM" id="Phobius"/>
    </source>
</evidence>
<feature type="transmembrane region" description="Helical" evidence="1">
    <location>
        <begin position="68"/>
        <end position="85"/>
    </location>
</feature>
<keyword evidence="1" id="KW-0472">Membrane</keyword>
<protein>
    <recommendedName>
        <fullName evidence="4">Sterol desaturase</fullName>
    </recommendedName>
</protein>
<dbReference type="GeneID" id="62875922"/>
<organism evidence="2 3">
    <name type="scientific">Haloterrigena salifodinae</name>
    <dbReference type="NCBI Taxonomy" id="2675099"/>
    <lineage>
        <taxon>Archaea</taxon>
        <taxon>Methanobacteriati</taxon>
        <taxon>Methanobacteriota</taxon>
        <taxon>Stenosarchaea group</taxon>
        <taxon>Halobacteria</taxon>
        <taxon>Halobacteriales</taxon>
        <taxon>Natrialbaceae</taxon>
        <taxon>Haloterrigena</taxon>
    </lineage>
</organism>
<evidence type="ECO:0000313" key="2">
    <source>
        <dbReference type="EMBL" id="QRV13738.1"/>
    </source>
</evidence>
<name>A0A8T8DVZ3_9EURY</name>
<dbReference type="RefSeq" id="WP_126662145.1">
    <property type="nucleotide sequence ID" value="NZ_CP069188.1"/>
</dbReference>
<dbReference type="KEGG" id="hsal:JMJ58_12320"/>
<feature type="transmembrane region" description="Helical" evidence="1">
    <location>
        <begin position="30"/>
        <end position="47"/>
    </location>
</feature>
<dbReference type="OrthoDB" id="186093at2157"/>
<sequence>MIDSRTWMPAIALGLATSGGVYWLADVPLLATYVGAFWTIGVGLTAYHADAIPGLLRGNSEWGTTARLWSGAFGGLMALAATAVMGPQLPVSSETRFALGLLVIGVAITMANVGIGLALSLAGDGAGTVETRVEAPGSDS</sequence>
<dbReference type="EMBL" id="CP069188">
    <property type="protein sequence ID" value="QRV13738.1"/>
    <property type="molecule type" value="Genomic_DNA"/>
</dbReference>
<accession>A0A8T8DVZ3</accession>
<feature type="transmembrane region" description="Helical" evidence="1">
    <location>
        <begin position="7"/>
        <end position="24"/>
    </location>
</feature>
<feature type="transmembrane region" description="Helical" evidence="1">
    <location>
        <begin position="97"/>
        <end position="122"/>
    </location>
</feature>
<dbReference type="AlphaFoldDB" id="A0A8T8DVZ3"/>
<evidence type="ECO:0008006" key="4">
    <source>
        <dbReference type="Google" id="ProtNLM"/>
    </source>
</evidence>
<evidence type="ECO:0000313" key="3">
    <source>
        <dbReference type="Proteomes" id="UP000637819"/>
    </source>
</evidence>
<keyword evidence="1" id="KW-0812">Transmembrane</keyword>
<reference evidence="2 3" key="1">
    <citation type="submission" date="2021-01" db="EMBL/GenBank/DDBJ databases">
        <title>Genome Sequence and Methylation Pattern of Haloterrigena salifodinae BOL5-1, An Extremely Halophilic Archaeon from a Bolivian Salt Mine.</title>
        <authorList>
            <person name="DasSarma P."/>
            <person name="Anton B.P."/>
            <person name="DasSarma S.L."/>
            <person name="von Ehrenheim H.A.L."/>
            <person name="Martinez F.L."/>
            <person name="Guzman D."/>
            <person name="Roberts R.J."/>
            <person name="DasSarma S."/>
        </authorList>
    </citation>
    <scope>NUCLEOTIDE SEQUENCE [LARGE SCALE GENOMIC DNA]</scope>
    <source>
        <strain evidence="2 3">BOL5-1</strain>
    </source>
</reference>
<gene>
    <name evidence="2" type="ORF">JMJ58_12320</name>
</gene>